<dbReference type="GO" id="GO:0019072">
    <property type="term" value="P:viral genome packaging"/>
    <property type="evidence" value="ECO:0007669"/>
    <property type="project" value="InterPro"/>
</dbReference>
<dbReference type="GO" id="GO:0075732">
    <property type="term" value="P:viral penetration into host nucleus"/>
    <property type="evidence" value="ECO:0007669"/>
    <property type="project" value="UniProtKB-KW"/>
</dbReference>
<evidence type="ECO:0000256" key="5">
    <source>
        <dbReference type="ARBA" id="ARBA00022844"/>
    </source>
</evidence>
<dbReference type="InterPro" id="IPR002493">
    <property type="entry name" value="Herpes_UL25"/>
</dbReference>
<dbReference type="EMBL" id="MT012704">
    <property type="protein sequence ID" value="QPI70148.1"/>
    <property type="molecule type" value="Genomic_DNA"/>
</dbReference>
<name>A0A7S9VMB7_9ALPH</name>
<dbReference type="GO" id="GO:0043657">
    <property type="term" value="C:host cell"/>
    <property type="evidence" value="ECO:0007669"/>
    <property type="project" value="GOC"/>
</dbReference>
<dbReference type="Pfam" id="PF01499">
    <property type="entry name" value="Herpes_UL25"/>
    <property type="match status" value="1"/>
</dbReference>
<accession>A0A7S9VMB7</accession>
<evidence type="ECO:0000256" key="7">
    <source>
        <dbReference type="ARBA" id="ARBA00023296"/>
    </source>
</evidence>
<evidence type="ECO:0000313" key="9">
    <source>
        <dbReference type="EMBL" id="QPI70148.1"/>
    </source>
</evidence>
<keyword evidence="7" id="KW-1160">Virus entry into host cell</keyword>
<keyword evidence="6" id="KW-0231">Viral genome packaging</keyword>
<keyword evidence="2" id="KW-0167">Capsid protein</keyword>
<reference evidence="9" key="1">
    <citation type="journal article" date="2020" name="Emerg. Infect. Dis.">
        <title>Identification of a Novel alpha-herpesvirus Associated with Ulcerative Stomatitis in Donkeys.</title>
        <authorList>
            <person name="Martella V."/>
            <person name="Lanave G."/>
            <person name="Camero M."/>
            <person name="Larocca V."/>
            <person name="Lorusso E."/>
            <person name="Catella C."/>
            <person name="Capozza P."/>
            <person name="Tempesta M."/>
            <person name="Buonavoglia C."/>
        </authorList>
    </citation>
    <scope>NUCLEOTIDE SEQUENCE</scope>
    <source>
        <strain evidence="9">AsHV/Bari/2011/740</strain>
    </source>
</reference>
<dbReference type="GO" id="GO:0019028">
    <property type="term" value="C:viral capsid"/>
    <property type="evidence" value="ECO:0007669"/>
    <property type="project" value="UniProtKB-KW"/>
</dbReference>
<keyword evidence="3" id="KW-1048">Host nucleus</keyword>
<evidence type="ECO:0000256" key="6">
    <source>
        <dbReference type="ARBA" id="ARBA00023219"/>
    </source>
</evidence>
<proteinExistence type="inferred from homology"/>
<dbReference type="Proteomes" id="UP001143705">
    <property type="component" value="Segment"/>
</dbReference>
<keyword evidence="10" id="KW-1185">Reference proteome</keyword>
<evidence type="ECO:0000256" key="2">
    <source>
        <dbReference type="ARBA" id="ARBA00022561"/>
    </source>
</evidence>
<keyword evidence="5" id="KW-0946">Virion</keyword>
<evidence type="ECO:0000256" key="8">
    <source>
        <dbReference type="SAM" id="MobiDB-lite"/>
    </source>
</evidence>
<feature type="region of interest" description="Disordered" evidence="8">
    <location>
        <begin position="111"/>
        <end position="140"/>
    </location>
</feature>
<organism evidence="9 10">
    <name type="scientific">Equid herpesvirus 6</name>
    <dbReference type="NCBI Taxonomy" id="173566"/>
    <lineage>
        <taxon>Viruses</taxon>
        <taxon>Duplodnaviria</taxon>
        <taxon>Heunggongvirae</taxon>
        <taxon>Peploviricota</taxon>
        <taxon>Herviviricetes</taxon>
        <taxon>Herpesvirales</taxon>
        <taxon>Orthoherpesviridae</taxon>
        <taxon>Alphaherpesvirinae</taxon>
        <taxon>Varicellovirus</taxon>
    </lineage>
</organism>
<evidence type="ECO:0000256" key="4">
    <source>
        <dbReference type="ARBA" id="ARBA00022612"/>
    </source>
</evidence>
<protein>
    <submittedName>
        <fullName evidence="9">DNA packaging tegument protein UL25</fullName>
    </submittedName>
</protein>
<evidence type="ECO:0000256" key="3">
    <source>
        <dbReference type="ARBA" id="ARBA00022562"/>
    </source>
</evidence>
<evidence type="ECO:0000313" key="10">
    <source>
        <dbReference type="Proteomes" id="UP001143705"/>
    </source>
</evidence>
<evidence type="ECO:0000256" key="1">
    <source>
        <dbReference type="ARBA" id="ARBA00022524"/>
    </source>
</evidence>
<dbReference type="GO" id="GO:0046718">
    <property type="term" value="P:symbiont entry into host cell"/>
    <property type="evidence" value="ECO:0007669"/>
    <property type="project" value="UniProtKB-KW"/>
</dbReference>
<keyword evidence="4" id="KW-1188">Viral release from host cell</keyword>
<keyword evidence="1" id="KW-1163">Viral penetration into host nucleus</keyword>
<dbReference type="HAMAP" id="MF_04025">
    <property type="entry name" value="HSV_CVC2"/>
    <property type="match status" value="1"/>
</dbReference>
<sequence length="595" mass="63090">MAEVEYVFGTLYVCDTARAVIPPDARNFIAPPFPLRYWSGPAFSADDGRRAEQLRLAATRHRAAAAAIDTLEAQSQLGEADVNALLRPLERQVAKVADALAALEDAARAAEEADAASGPPGGAALAAGDEAPPGDEAGQNAREVQIAKNDVPVEYDANLPVDFLTTVFVGRAAGGSNGVVFGTWYRALQDRLVAERPVATRSIDYRDGRMSRTFMATAVVSLQSSGRLYVGTRAYSALECAVLCLHLAHRALAPGHAYPTSFSGLIEQLPAYLDALAGALGEGGAGRVSYGFDRARLPKHQFHVPGNGGRFERGALDAHSVLAALIRLKVLPPIPGSLGAGAAQAGPALDAEQTAYVDEVNRAAAAFLARAHNLFLTEDQTLLRAAVNTVTGLLLLRRLLWNGNVYGDRLRNNFQLGVLVPNPYASGALAPGARGASAADAAAMPSRSGDGNLAFLCARYVAPVYAADPEVELTQLFPGLAALCLDAQTGVREAAPQHRAVSVSTGRHQAHLTRLIAVELENRRRSAPVPVNEVLAAHDAVALQYEHGLGILMQRPRLRASLDEARRLGQFNVASDYDLLYFVCLGYIPSFTSAV</sequence>
<feature type="compositionally biased region" description="Low complexity" evidence="8">
    <location>
        <begin position="115"/>
        <end position="135"/>
    </location>
</feature>